<feature type="region of interest" description="Disordered" evidence="1">
    <location>
        <begin position="62"/>
        <end position="82"/>
    </location>
</feature>
<sequence>MNAFPMVQLPGVNAEERDALTEIHDAHRAKQDHRFAFLTALVARGRTGSLYSGTVPAWVKAARRRTGKAQRTARALHRRAAR</sequence>
<reference evidence="2 3" key="1">
    <citation type="submission" date="2024-09" db="EMBL/GenBank/DDBJ databases">
        <authorList>
            <person name="Sun Q."/>
            <person name="Mori K."/>
        </authorList>
    </citation>
    <scope>NUCLEOTIDE SEQUENCE [LARGE SCALE GENOMIC DNA]</scope>
    <source>
        <strain evidence="2 3">CGMCC 1.15906</strain>
    </source>
</reference>
<evidence type="ECO:0000313" key="2">
    <source>
        <dbReference type="EMBL" id="MFC0623809.1"/>
    </source>
</evidence>
<protein>
    <submittedName>
        <fullName evidence="2">Uncharacterized protein</fullName>
    </submittedName>
</protein>
<organism evidence="2 3">
    <name type="scientific">Kribbella deserti</name>
    <dbReference type="NCBI Taxonomy" id="1926257"/>
    <lineage>
        <taxon>Bacteria</taxon>
        <taxon>Bacillati</taxon>
        <taxon>Actinomycetota</taxon>
        <taxon>Actinomycetes</taxon>
        <taxon>Propionibacteriales</taxon>
        <taxon>Kribbellaceae</taxon>
        <taxon>Kribbella</taxon>
    </lineage>
</organism>
<dbReference type="Proteomes" id="UP001589890">
    <property type="component" value="Unassembled WGS sequence"/>
</dbReference>
<dbReference type="EMBL" id="JBHLTC010000006">
    <property type="protein sequence ID" value="MFC0623809.1"/>
    <property type="molecule type" value="Genomic_DNA"/>
</dbReference>
<dbReference type="RefSeq" id="WP_380044509.1">
    <property type="nucleotide sequence ID" value="NZ_JBHLTC010000006.1"/>
</dbReference>
<gene>
    <name evidence="2" type="ORF">ACFFGN_07030</name>
</gene>
<accession>A0ABV6QGN9</accession>
<evidence type="ECO:0000313" key="3">
    <source>
        <dbReference type="Proteomes" id="UP001589890"/>
    </source>
</evidence>
<keyword evidence="3" id="KW-1185">Reference proteome</keyword>
<evidence type="ECO:0000256" key="1">
    <source>
        <dbReference type="SAM" id="MobiDB-lite"/>
    </source>
</evidence>
<proteinExistence type="predicted"/>
<name>A0ABV6QGN9_9ACTN</name>
<comment type="caution">
    <text evidence="2">The sequence shown here is derived from an EMBL/GenBank/DDBJ whole genome shotgun (WGS) entry which is preliminary data.</text>
</comment>